<dbReference type="SUPFAM" id="SSF47240">
    <property type="entry name" value="Ferritin-like"/>
    <property type="match status" value="1"/>
</dbReference>
<accession>A0A7C2YRD7</accession>
<dbReference type="NCBIfam" id="NF041155">
    <property type="entry name" value="encap_f1"/>
    <property type="match status" value="1"/>
</dbReference>
<comment type="subcellular location">
    <subcellularLocation>
        <location evidence="1">Encapsulin nanocompartment</location>
    </subcellularLocation>
</comment>
<dbReference type="GO" id="GO:0046872">
    <property type="term" value="F:metal ion binding"/>
    <property type="evidence" value="ECO:0007669"/>
    <property type="project" value="InterPro"/>
</dbReference>
<dbReference type="InterPro" id="IPR003251">
    <property type="entry name" value="Rr_diiron-bd_dom"/>
</dbReference>
<evidence type="ECO:0000256" key="2">
    <source>
        <dbReference type="ARBA" id="ARBA00033787"/>
    </source>
</evidence>
<feature type="domain" description="Rubrerythrin diiron-binding" evidence="3">
    <location>
        <begin position="18"/>
        <end position="74"/>
    </location>
</feature>
<dbReference type="EMBL" id="DSFE01000006">
    <property type="protein sequence ID" value="HEU97274.1"/>
    <property type="molecule type" value="Genomic_DNA"/>
</dbReference>
<dbReference type="Pfam" id="PF04454">
    <property type="entry name" value="Linocin_M18"/>
    <property type="match status" value="1"/>
</dbReference>
<comment type="caution">
    <text evidence="4">The sequence shown here is derived from an EMBL/GenBank/DDBJ whole genome shotgun (WGS) entry which is preliminary data.</text>
</comment>
<feature type="non-terminal residue" evidence="4">
    <location>
        <position position="1"/>
    </location>
</feature>
<dbReference type="Gene3D" id="6.10.140.1960">
    <property type="match status" value="1"/>
</dbReference>
<dbReference type="Pfam" id="PF02915">
    <property type="entry name" value="Rubrerythrin"/>
    <property type="match status" value="1"/>
</dbReference>
<evidence type="ECO:0000256" key="1">
    <source>
        <dbReference type="ARBA" id="ARBA00033738"/>
    </source>
</evidence>
<dbReference type="SUPFAM" id="SSF56563">
    <property type="entry name" value="Major capsid protein gp5"/>
    <property type="match status" value="1"/>
</dbReference>
<proteinExistence type="predicted"/>
<dbReference type="InterPro" id="IPR009078">
    <property type="entry name" value="Ferritin-like_SF"/>
</dbReference>
<keyword evidence="2" id="KW-1284">Encapsulin nanocompartment</keyword>
<dbReference type="GO" id="GO:0140737">
    <property type="term" value="C:encapsulin nanocompartment"/>
    <property type="evidence" value="ECO:0007669"/>
    <property type="project" value="UniProtKB-SubCell"/>
</dbReference>
<evidence type="ECO:0000259" key="3">
    <source>
        <dbReference type="Pfam" id="PF02915"/>
    </source>
</evidence>
<dbReference type="InterPro" id="IPR051429">
    <property type="entry name" value="Encapsulin_nc"/>
</dbReference>
<gene>
    <name evidence="4" type="ORF">ENO36_00255</name>
</gene>
<dbReference type="PANTHER" id="PTHR37165">
    <property type="entry name" value="PEPTIDASE U56 FAMILY"/>
    <property type="match status" value="1"/>
</dbReference>
<organism evidence="4">
    <name type="scientific">Fervidicoccus fontis</name>
    <dbReference type="NCBI Taxonomy" id="683846"/>
    <lineage>
        <taxon>Archaea</taxon>
        <taxon>Thermoproteota</taxon>
        <taxon>Thermoprotei</taxon>
        <taxon>Fervidicoccales</taxon>
        <taxon>Fervidicoccaceae</taxon>
        <taxon>Fervidicoccus</taxon>
    </lineage>
</organism>
<dbReference type="Proteomes" id="UP000885664">
    <property type="component" value="Unassembled WGS sequence"/>
</dbReference>
<dbReference type="AlphaFoldDB" id="A0A7C2YRD7"/>
<dbReference type="Gene3D" id="3.30.2320.10">
    <property type="entry name" value="hypothetical protein PF0899 domain"/>
    <property type="match status" value="1"/>
</dbReference>
<dbReference type="InterPro" id="IPR007544">
    <property type="entry name" value="ENCAP"/>
</dbReference>
<name>A0A7C2YRD7_9CREN</name>
<reference evidence="4" key="1">
    <citation type="journal article" date="2020" name="mSystems">
        <title>Genome- and Community-Level Interaction Insights into Carbon Utilization and Element Cycling Functions of Hydrothermarchaeota in Hydrothermal Sediment.</title>
        <authorList>
            <person name="Zhou Z."/>
            <person name="Liu Y."/>
            <person name="Xu W."/>
            <person name="Pan J."/>
            <person name="Luo Z.H."/>
            <person name="Li M."/>
        </authorList>
    </citation>
    <scope>NUCLEOTIDE SEQUENCE [LARGE SCALE GENOMIC DNA]</scope>
    <source>
        <strain evidence="4">SpSt-1259</strain>
    </source>
</reference>
<dbReference type="PANTHER" id="PTHR37165:SF1">
    <property type="entry name" value="TYPE 1 ENCAPSULIN SHELL PROTEIN"/>
    <property type="match status" value="1"/>
</dbReference>
<evidence type="ECO:0000313" key="4">
    <source>
        <dbReference type="EMBL" id="HEU97274.1"/>
    </source>
</evidence>
<dbReference type="GO" id="GO:0016491">
    <property type="term" value="F:oxidoreductase activity"/>
    <property type="evidence" value="ECO:0007669"/>
    <property type="project" value="InterPro"/>
</dbReference>
<protein>
    <submittedName>
        <fullName evidence="4">Rubrerythrin family protein</fullName>
    </submittedName>
</protein>
<sequence>LPPKRELSKEEITEAIRLNAIAELDAVNLYEQLANYIQDENVKKVFLDIAKEEKTHVGEFLALLKSYDPEQASELLAGAKEVEALTGIKTNGDPADAKEVVKNGSNSDILGMIRSKVLEGTKGLRYFRGVIPVISLGRGTEFVQVVEGEELKFSQLQEIESIFSVKLRELEFWKKTGIAPELASAVRAGMKLAKLEDELILKGSEKGNVKGLLTCSSSPRIAMGDWNRPSAGLEDAVSALALLSSNGAPRPYALLLSPADYAKLVKFTEHTGVSELKRIEELFDRVLMVPSLPEGKSLALSASSAVADIVFGGDTEVDEIGPRNGEIEYRAWETLLLRIKMPEGIVILERK</sequence>